<dbReference type="AlphaFoldDB" id="A0A8B6EYS8"/>
<dbReference type="Proteomes" id="UP000596742">
    <property type="component" value="Unassembled WGS sequence"/>
</dbReference>
<feature type="compositionally biased region" description="Polar residues" evidence="1">
    <location>
        <begin position="17"/>
        <end position="27"/>
    </location>
</feature>
<dbReference type="EMBL" id="UYJE01005842">
    <property type="protein sequence ID" value="VDI40890.1"/>
    <property type="molecule type" value="Genomic_DNA"/>
</dbReference>
<proteinExistence type="predicted"/>
<protein>
    <submittedName>
        <fullName evidence="2">Uncharacterized protein</fullName>
    </submittedName>
</protein>
<comment type="caution">
    <text evidence="2">The sequence shown here is derived from an EMBL/GenBank/DDBJ whole genome shotgun (WGS) entry which is preliminary data.</text>
</comment>
<feature type="region of interest" description="Disordered" evidence="1">
    <location>
        <begin position="17"/>
        <end position="59"/>
    </location>
</feature>
<evidence type="ECO:0000256" key="1">
    <source>
        <dbReference type="SAM" id="MobiDB-lite"/>
    </source>
</evidence>
<sequence>MRVKEKVESHYKNFNIRSYSPTRGKTASSSRRSSLKISLNLGRSIRQKSNDKSNHDYVPSIQMGYDERTDATLSSARHDRLQKRRTEKGRKRWSVFF</sequence>
<organism evidence="2 3">
    <name type="scientific">Mytilus galloprovincialis</name>
    <name type="common">Mediterranean mussel</name>
    <dbReference type="NCBI Taxonomy" id="29158"/>
    <lineage>
        <taxon>Eukaryota</taxon>
        <taxon>Metazoa</taxon>
        <taxon>Spiralia</taxon>
        <taxon>Lophotrochozoa</taxon>
        <taxon>Mollusca</taxon>
        <taxon>Bivalvia</taxon>
        <taxon>Autobranchia</taxon>
        <taxon>Pteriomorphia</taxon>
        <taxon>Mytilida</taxon>
        <taxon>Mytiloidea</taxon>
        <taxon>Mytilidae</taxon>
        <taxon>Mytilinae</taxon>
        <taxon>Mytilus</taxon>
    </lineage>
</organism>
<gene>
    <name evidence="2" type="ORF">MGAL_10B040608</name>
</gene>
<dbReference type="OrthoDB" id="6115756at2759"/>
<accession>A0A8B6EYS8</accession>
<name>A0A8B6EYS8_MYTGA</name>
<evidence type="ECO:0000313" key="2">
    <source>
        <dbReference type="EMBL" id="VDI40890.1"/>
    </source>
</evidence>
<keyword evidence="3" id="KW-1185">Reference proteome</keyword>
<reference evidence="2" key="1">
    <citation type="submission" date="2018-11" db="EMBL/GenBank/DDBJ databases">
        <authorList>
            <person name="Alioto T."/>
            <person name="Alioto T."/>
        </authorList>
    </citation>
    <scope>NUCLEOTIDE SEQUENCE</scope>
</reference>
<evidence type="ECO:0000313" key="3">
    <source>
        <dbReference type="Proteomes" id="UP000596742"/>
    </source>
</evidence>